<evidence type="ECO:0000313" key="3">
    <source>
        <dbReference type="Proteomes" id="UP000215002"/>
    </source>
</evidence>
<feature type="transmembrane region" description="Helical" evidence="1">
    <location>
        <begin position="90"/>
        <end position="116"/>
    </location>
</feature>
<feature type="transmembrane region" description="Helical" evidence="1">
    <location>
        <begin position="201"/>
        <end position="218"/>
    </location>
</feature>
<feature type="transmembrane region" description="Helical" evidence="1">
    <location>
        <begin position="136"/>
        <end position="156"/>
    </location>
</feature>
<evidence type="ECO:0000313" key="2">
    <source>
        <dbReference type="EMBL" id="ASU32346.1"/>
    </source>
</evidence>
<name>A0A223NRB7_9SPHI</name>
<keyword evidence="1" id="KW-0472">Membrane</keyword>
<protein>
    <submittedName>
        <fullName evidence="2">Uncharacterized protein</fullName>
    </submittedName>
</protein>
<dbReference type="Proteomes" id="UP000215002">
    <property type="component" value="Chromosome"/>
</dbReference>
<evidence type="ECO:0000256" key="1">
    <source>
        <dbReference type="SAM" id="Phobius"/>
    </source>
</evidence>
<dbReference type="KEGG" id="muc:MuYL_0443"/>
<proteinExistence type="predicted"/>
<organism evidence="2 3">
    <name type="scientific">Mucilaginibacter xinganensis</name>
    <dbReference type="NCBI Taxonomy" id="1234841"/>
    <lineage>
        <taxon>Bacteria</taxon>
        <taxon>Pseudomonadati</taxon>
        <taxon>Bacteroidota</taxon>
        <taxon>Sphingobacteriia</taxon>
        <taxon>Sphingobacteriales</taxon>
        <taxon>Sphingobacteriaceae</taxon>
        <taxon>Mucilaginibacter</taxon>
    </lineage>
</organism>
<dbReference type="AlphaFoldDB" id="A0A223NRB7"/>
<keyword evidence="3" id="KW-1185">Reference proteome</keyword>
<feature type="transmembrane region" description="Helical" evidence="1">
    <location>
        <begin position="12"/>
        <end position="30"/>
    </location>
</feature>
<keyword evidence="1" id="KW-1133">Transmembrane helix</keyword>
<feature type="transmembrane region" description="Helical" evidence="1">
    <location>
        <begin position="61"/>
        <end position="78"/>
    </location>
</feature>
<feature type="transmembrane region" description="Helical" evidence="1">
    <location>
        <begin position="238"/>
        <end position="257"/>
    </location>
</feature>
<dbReference type="RefSeq" id="WP_094568952.1">
    <property type="nucleotide sequence ID" value="NZ_CP022743.1"/>
</dbReference>
<reference evidence="2 3" key="1">
    <citation type="submission" date="2017-08" db="EMBL/GenBank/DDBJ databases">
        <title>Complete genome sequence of Mucilaginibacter sp. strain BJC16-A31.</title>
        <authorList>
            <consortium name="Henan University of Science and Technology"/>
            <person name="You X."/>
        </authorList>
    </citation>
    <scope>NUCLEOTIDE SEQUENCE [LARGE SCALE GENOMIC DNA]</scope>
    <source>
        <strain evidence="2 3">BJC16-A31</strain>
    </source>
</reference>
<dbReference type="EMBL" id="CP022743">
    <property type="protein sequence ID" value="ASU32346.1"/>
    <property type="molecule type" value="Genomic_DNA"/>
</dbReference>
<feature type="transmembrane region" description="Helical" evidence="1">
    <location>
        <begin position="177"/>
        <end position="195"/>
    </location>
</feature>
<feature type="transmembrane region" description="Helical" evidence="1">
    <location>
        <begin position="263"/>
        <end position="280"/>
    </location>
</feature>
<dbReference type="OrthoDB" id="894278at2"/>
<accession>A0A223NRB7</accession>
<keyword evidence="1" id="KW-0812">Transmembrane</keyword>
<gene>
    <name evidence="2" type="ORF">MuYL_0443</name>
</gene>
<sequence length="294" mass="34040">MKTSFLFPPKLKYLGALLAIPGFVLGYFVVYRNYEIPGFEIRLRAKSSIFLSAMENFTNELALTLVIIGLLLVAFSRVKKEDELTAKMRLNALYWAILVNYILYAFIIVITLLGSLLKDPPISAIIDDLTKNFDFYIYNLFTPLLIFTGRFYFLLLRNKNDFDLKPVLFLPNKPYRFLGKWISAIMVAAAIASFAFKWNDVGYDAVFILPFSLLLWVYSREKEEDEFISSTRLEAMQIAVYVNYAILLLSNFFVFGVDFLGVQLVNLVTIPLIFLIWFNFKVYRISREAEIKSI</sequence>